<dbReference type="Pfam" id="PF12811">
    <property type="entry name" value="BaxI_1"/>
    <property type="match status" value="1"/>
</dbReference>
<evidence type="ECO:0000256" key="1">
    <source>
        <dbReference type="SAM" id="MobiDB-lite"/>
    </source>
</evidence>
<keyword evidence="2" id="KW-0812">Transmembrane</keyword>
<feature type="transmembrane region" description="Helical" evidence="2">
    <location>
        <begin position="219"/>
        <end position="243"/>
    </location>
</feature>
<dbReference type="PANTHER" id="PTHR41282">
    <property type="entry name" value="CONSERVED TRANSMEMBRANE PROTEIN-RELATED"/>
    <property type="match status" value="1"/>
</dbReference>
<gene>
    <name evidence="3" type="ORF">AOLFYP35_00870</name>
</gene>
<sequence length="320" mass="34094">MSNPVFSKMERDWSRADSTPAGYPTMPGYQPTNAQPSGTTVLDPQRYPYAQQQASAQTSAQNPYGAPSGAPAVDPSAYADMQAAYQAPSADAVDRGRMTYDDALIKTGITFLVLLLGAAPAWILTLTSPLIGLGLALLGGVVAFILAMVNIFSKTIRPALIIAYAFAEGLMLGAISAVMEMEYPGIVAQAFIASVVVTGLTLVLFASGKVRNSPKLMKFTLIGIFGLLITRIANAVLVAFGLMAPIDSMYIMGIPLGIVVSVVAVFLAAMSLISDFDTVKQGVERGAPAKFAWYCAFGIMVTVVWMYMEILRILAILDRR</sequence>
<feature type="transmembrane region" description="Helical" evidence="2">
    <location>
        <begin position="185"/>
        <end position="207"/>
    </location>
</feature>
<dbReference type="EMBL" id="CACRSM010000002">
    <property type="protein sequence ID" value="VYS92887.1"/>
    <property type="molecule type" value="Genomic_DNA"/>
</dbReference>
<keyword evidence="2" id="KW-0472">Membrane</keyword>
<proteinExistence type="predicted"/>
<dbReference type="PIRSF" id="PIRSF009160">
    <property type="entry name" value="UCP009160"/>
    <property type="match status" value="1"/>
</dbReference>
<name>A0A6N2SHC3_9ACTO</name>
<feature type="compositionally biased region" description="Low complexity" evidence="1">
    <location>
        <begin position="50"/>
        <end position="61"/>
    </location>
</feature>
<feature type="transmembrane region" description="Helical" evidence="2">
    <location>
        <begin position="291"/>
        <end position="317"/>
    </location>
</feature>
<dbReference type="AlphaFoldDB" id="A0A6N2SHC3"/>
<protein>
    <submittedName>
        <fullName evidence="3">Bax inhibitor 1 like protein</fullName>
    </submittedName>
</protein>
<dbReference type="PANTHER" id="PTHR41282:SF1">
    <property type="entry name" value="CONSERVED TRANSMEMBRANE PROTEIN-RELATED"/>
    <property type="match status" value="1"/>
</dbReference>
<reference evidence="3" key="1">
    <citation type="submission" date="2019-11" db="EMBL/GenBank/DDBJ databases">
        <authorList>
            <person name="Feng L."/>
        </authorList>
    </citation>
    <scope>NUCLEOTIDE SEQUENCE</scope>
    <source>
        <strain evidence="3">AodontolyticusLFYP35</strain>
    </source>
</reference>
<feature type="transmembrane region" description="Helical" evidence="2">
    <location>
        <begin position="159"/>
        <end position="179"/>
    </location>
</feature>
<dbReference type="InterPro" id="IPR010539">
    <property type="entry name" value="BaxI_1-like"/>
</dbReference>
<feature type="compositionally biased region" description="Polar residues" evidence="1">
    <location>
        <begin position="30"/>
        <end position="42"/>
    </location>
</feature>
<organism evidence="3">
    <name type="scientific">Schaalia odontolytica</name>
    <dbReference type="NCBI Taxonomy" id="1660"/>
    <lineage>
        <taxon>Bacteria</taxon>
        <taxon>Bacillati</taxon>
        <taxon>Actinomycetota</taxon>
        <taxon>Actinomycetes</taxon>
        <taxon>Actinomycetales</taxon>
        <taxon>Actinomycetaceae</taxon>
        <taxon>Schaalia</taxon>
    </lineage>
</organism>
<feature type="transmembrane region" description="Helical" evidence="2">
    <location>
        <begin position="103"/>
        <end position="124"/>
    </location>
</feature>
<evidence type="ECO:0000313" key="3">
    <source>
        <dbReference type="EMBL" id="VYS92887.1"/>
    </source>
</evidence>
<feature type="transmembrane region" description="Helical" evidence="2">
    <location>
        <begin position="130"/>
        <end position="152"/>
    </location>
</feature>
<feature type="transmembrane region" description="Helical" evidence="2">
    <location>
        <begin position="249"/>
        <end position="270"/>
    </location>
</feature>
<evidence type="ECO:0000256" key="2">
    <source>
        <dbReference type="SAM" id="Phobius"/>
    </source>
</evidence>
<keyword evidence="2" id="KW-1133">Transmembrane helix</keyword>
<accession>A0A6N2SHC3</accession>
<feature type="region of interest" description="Disordered" evidence="1">
    <location>
        <begin position="1"/>
        <end position="70"/>
    </location>
</feature>